<gene>
    <name evidence="1" type="primary">casA</name>
    <name evidence="1" type="ORF">DP939_22115</name>
</gene>
<sequence>MPIVPDPRLHWDLVSCPWIRVADDKIIGLGELFTHAHDLEDVEAPLAPGGAGLWRVLTLIAARVTGLDEVAPFATWARRREDVLIAGRFDADQVRQYFDQHKNGFMLFHPERPWLQDPRLATECKKTSGINKLVLSRPAGNNQVWFDHHTDLDTRPIPPEEAVWYLLAQLYYGPSGRCTARTVNGRNEANSTAGPLRGTISFHPLGRTVFESLIVGIPYPGSHRPADDLAPWERDELPHPLGLPPAPSGVAGRLTGRFRHAVLLSHHDGMVNDAWITWAWRHPTPPAEDPFLIYQVNKTGDRYARGAQSDRALWRDVDALLLERLGERNAQRPKVLDHASELPFDVLDHLRVRAFGFDQDGQTRDRQWFTATTPAVLSLLRDDQSASGLSRVRVAAEGVAVHLRSALRSVWVAINDPSNGQGPPARKDVSPGPLRDQGEAWYWPEAERIFWRKVWAREFDDPTLDFIKLALHIYDKACDRAGNTPRVRRAVERNRGHIFAARNRPKAA</sequence>
<protein>
    <submittedName>
        <fullName evidence="1">Type I-E CRISPR-associated protein Cse1/CasA</fullName>
    </submittedName>
</protein>
<dbReference type="NCBIfam" id="TIGR02547">
    <property type="entry name" value="casA_cse1"/>
    <property type="match status" value="1"/>
</dbReference>
<evidence type="ECO:0000313" key="2">
    <source>
        <dbReference type="Proteomes" id="UP000253303"/>
    </source>
</evidence>
<dbReference type="InterPro" id="IPR013381">
    <property type="entry name" value="CRISPR-assoc_prot_Cse1"/>
</dbReference>
<dbReference type="Proteomes" id="UP000253303">
    <property type="component" value="Unassembled WGS sequence"/>
</dbReference>
<name>A0A366LY19_9ACTN</name>
<dbReference type="AlphaFoldDB" id="A0A366LY19"/>
<accession>A0A366LY19</accession>
<dbReference type="Pfam" id="PF09481">
    <property type="entry name" value="CRISPR_Cse1"/>
    <property type="match status" value="1"/>
</dbReference>
<keyword evidence="2" id="KW-1185">Reference proteome</keyword>
<evidence type="ECO:0000313" key="1">
    <source>
        <dbReference type="EMBL" id="RBQ18062.1"/>
    </source>
</evidence>
<proteinExistence type="predicted"/>
<reference evidence="1 2" key="1">
    <citation type="submission" date="2018-06" db="EMBL/GenBank/DDBJ databases">
        <title>Sphaerisporangium craniellae sp. nov., isolated from a marine sponge in the South China Sea.</title>
        <authorList>
            <person name="Li L."/>
        </authorList>
    </citation>
    <scope>NUCLEOTIDE SEQUENCE [LARGE SCALE GENOMIC DNA]</scope>
    <source>
        <strain evidence="1 2">LHW63015</strain>
    </source>
</reference>
<comment type="caution">
    <text evidence="1">The sequence shown here is derived from an EMBL/GenBank/DDBJ whole genome shotgun (WGS) entry which is preliminary data.</text>
</comment>
<dbReference type="OrthoDB" id="3187690at2"/>
<dbReference type="EMBL" id="QMEY01000009">
    <property type="protein sequence ID" value="RBQ18062.1"/>
    <property type="molecule type" value="Genomic_DNA"/>
</dbReference>
<dbReference type="RefSeq" id="WP_113982662.1">
    <property type="nucleotide sequence ID" value="NZ_QMEY01000009.1"/>
</dbReference>
<organism evidence="1 2">
    <name type="scientific">Spongiactinospora rosea</name>
    <dbReference type="NCBI Taxonomy" id="2248750"/>
    <lineage>
        <taxon>Bacteria</taxon>
        <taxon>Bacillati</taxon>
        <taxon>Actinomycetota</taxon>
        <taxon>Actinomycetes</taxon>
        <taxon>Streptosporangiales</taxon>
        <taxon>Streptosporangiaceae</taxon>
        <taxon>Spongiactinospora</taxon>
    </lineage>
</organism>